<dbReference type="SUPFAM" id="SSF53448">
    <property type="entry name" value="Nucleotide-diphospho-sugar transferases"/>
    <property type="match status" value="1"/>
</dbReference>
<gene>
    <name evidence="5" type="ORF">LCGC14_2404610</name>
</gene>
<dbReference type="GO" id="GO:0016757">
    <property type="term" value="F:glycosyltransferase activity"/>
    <property type="evidence" value="ECO:0007669"/>
    <property type="project" value="UniProtKB-KW"/>
</dbReference>
<dbReference type="AlphaFoldDB" id="A0A0F9ENR2"/>
<dbReference type="EMBL" id="LAZR01036189">
    <property type="protein sequence ID" value="KKL25508.1"/>
    <property type="molecule type" value="Genomic_DNA"/>
</dbReference>
<comment type="similarity">
    <text evidence="1">Belongs to the glycosyltransferase 2 family.</text>
</comment>
<evidence type="ECO:0000256" key="3">
    <source>
        <dbReference type="ARBA" id="ARBA00022679"/>
    </source>
</evidence>
<dbReference type="InterPro" id="IPR029044">
    <property type="entry name" value="Nucleotide-diphossugar_trans"/>
</dbReference>
<comment type="caution">
    <text evidence="5">The sequence shown here is derived from an EMBL/GenBank/DDBJ whole genome shotgun (WGS) entry which is preliminary data.</text>
</comment>
<protein>
    <recommendedName>
        <fullName evidence="4">Glycosyltransferase 2-like domain-containing protein</fullName>
    </recommendedName>
</protein>
<sequence>MNKIPVLYTTFNRLEYTKRTLPRLIEAIPEADIYVVDNGSDDETLEYLWGFTKCSKVTGLILSNHDSPFWLRINTSNIGIANVMNWFFEVTQSCEWVSKVDNDTMVPAGWLPKMIEAAKVGNIDVLQAKHHFVIARYKNWNEMEQDRTVENLNGCGKIVHYPFVGGAGIVIRRAAIKEDIKGSGHIFGWSVYQDTRPEIRSAFYPGVWIDLLDMADYNKHADDADMEYYVSTGRLELKERDIHGNERVLISNRHPKEEG</sequence>
<evidence type="ECO:0000313" key="5">
    <source>
        <dbReference type="EMBL" id="KKL25508.1"/>
    </source>
</evidence>
<evidence type="ECO:0000256" key="2">
    <source>
        <dbReference type="ARBA" id="ARBA00022676"/>
    </source>
</evidence>
<dbReference type="Pfam" id="PF00535">
    <property type="entry name" value="Glycos_transf_2"/>
    <property type="match status" value="1"/>
</dbReference>
<feature type="domain" description="Glycosyltransferase 2-like" evidence="4">
    <location>
        <begin position="9"/>
        <end position="176"/>
    </location>
</feature>
<dbReference type="PANTHER" id="PTHR43179:SF12">
    <property type="entry name" value="GALACTOFURANOSYLTRANSFERASE GLFT2"/>
    <property type="match status" value="1"/>
</dbReference>
<dbReference type="PANTHER" id="PTHR43179">
    <property type="entry name" value="RHAMNOSYLTRANSFERASE WBBL"/>
    <property type="match status" value="1"/>
</dbReference>
<evidence type="ECO:0000259" key="4">
    <source>
        <dbReference type="Pfam" id="PF00535"/>
    </source>
</evidence>
<reference evidence="5" key="1">
    <citation type="journal article" date="2015" name="Nature">
        <title>Complex archaea that bridge the gap between prokaryotes and eukaryotes.</title>
        <authorList>
            <person name="Spang A."/>
            <person name="Saw J.H."/>
            <person name="Jorgensen S.L."/>
            <person name="Zaremba-Niedzwiedzka K."/>
            <person name="Martijn J."/>
            <person name="Lind A.E."/>
            <person name="van Eijk R."/>
            <person name="Schleper C."/>
            <person name="Guy L."/>
            <person name="Ettema T.J."/>
        </authorList>
    </citation>
    <scope>NUCLEOTIDE SEQUENCE</scope>
</reference>
<evidence type="ECO:0000256" key="1">
    <source>
        <dbReference type="ARBA" id="ARBA00006739"/>
    </source>
</evidence>
<proteinExistence type="inferred from homology"/>
<keyword evidence="2" id="KW-0328">Glycosyltransferase</keyword>
<dbReference type="Gene3D" id="3.90.550.10">
    <property type="entry name" value="Spore Coat Polysaccharide Biosynthesis Protein SpsA, Chain A"/>
    <property type="match status" value="1"/>
</dbReference>
<dbReference type="InterPro" id="IPR001173">
    <property type="entry name" value="Glyco_trans_2-like"/>
</dbReference>
<name>A0A0F9ENR2_9ZZZZ</name>
<accession>A0A0F9ENR2</accession>
<keyword evidence="3" id="KW-0808">Transferase</keyword>
<organism evidence="5">
    <name type="scientific">marine sediment metagenome</name>
    <dbReference type="NCBI Taxonomy" id="412755"/>
    <lineage>
        <taxon>unclassified sequences</taxon>
        <taxon>metagenomes</taxon>
        <taxon>ecological metagenomes</taxon>
    </lineage>
</organism>